<evidence type="ECO:0000256" key="1">
    <source>
        <dbReference type="ARBA" id="ARBA00023002"/>
    </source>
</evidence>
<sequence length="393" mass="43668">MAGPYRVAVVGAGVAGTATAFLLARDGHHVTLLEQVADPGPIGAGILLQCSGQEVLRRLGVLDEVLAHAAELQELHARHLSGGTLIRTRYPELDPSCRAYGVHRGVLFQTLYRLLPTQPLDVRVGCEVVGRLRSSDGEFVQDRSGGRHGPFDLVVIADGSRSRLRQVFGFRARVHRYAHGTLWVTGPSTAVRGKLLQVVRGCRQLLGLLPLGDGLCSLYWGLPVRDFERVKAGKLEPLKDEIRAFAPEATELLDFVHDTEQLLFTGYQHVWVRRRHDDRVILIGDTAHAMSPHLGQGINLALVDAWRLAACLREQPSPAAAFRAFSRLQREYLRYYSVVTYLLSPFFQSDWPILGWGRDIALPVMPLVPWVKHQMLLTVTGQKGGFFRGRMTV</sequence>
<feature type="domain" description="FAD-binding" evidence="3">
    <location>
        <begin position="6"/>
        <end position="314"/>
    </location>
</feature>
<protein>
    <submittedName>
        <fullName evidence="4">FAD-dependent urate hydroxylase</fullName>
        <ecNumber evidence="4">1.14.13.113</ecNumber>
    </submittedName>
</protein>
<dbReference type="InterPro" id="IPR036188">
    <property type="entry name" value="FAD/NAD-bd_sf"/>
</dbReference>
<dbReference type="GO" id="GO:0102099">
    <property type="term" value="F:FAD-dependent urate hydroxylase activity"/>
    <property type="evidence" value="ECO:0007669"/>
    <property type="project" value="UniProtKB-EC"/>
</dbReference>
<dbReference type="InterPro" id="IPR002938">
    <property type="entry name" value="FAD-bd"/>
</dbReference>
<dbReference type="Proteomes" id="UP000319576">
    <property type="component" value="Chromosome"/>
</dbReference>
<keyword evidence="2" id="KW-0503">Monooxygenase</keyword>
<keyword evidence="1 4" id="KW-0560">Oxidoreductase</keyword>
<accession>A0A517XUA9</accession>
<dbReference type="KEGG" id="uli:ETAA1_30500"/>
<dbReference type="GO" id="GO:0071949">
    <property type="term" value="F:FAD binding"/>
    <property type="evidence" value="ECO:0007669"/>
    <property type="project" value="InterPro"/>
</dbReference>
<dbReference type="Pfam" id="PF01494">
    <property type="entry name" value="FAD_binding_3"/>
    <property type="match status" value="1"/>
</dbReference>
<name>A0A517XUA9_9BACT</name>
<keyword evidence="5" id="KW-1185">Reference proteome</keyword>
<dbReference type="SUPFAM" id="SSF51905">
    <property type="entry name" value="FAD/NAD(P)-binding domain"/>
    <property type="match status" value="1"/>
</dbReference>
<dbReference type="PRINTS" id="PR00420">
    <property type="entry name" value="RNGMNOXGNASE"/>
</dbReference>
<gene>
    <name evidence="4" type="primary">hpxO_1</name>
    <name evidence="4" type="ORF">ETAA1_30500</name>
</gene>
<dbReference type="Gene3D" id="3.50.50.60">
    <property type="entry name" value="FAD/NAD(P)-binding domain"/>
    <property type="match status" value="1"/>
</dbReference>
<dbReference type="PANTHER" id="PTHR13789:SF309">
    <property type="entry name" value="PUTATIVE (AFU_ORTHOLOGUE AFUA_6G14510)-RELATED"/>
    <property type="match status" value="1"/>
</dbReference>
<dbReference type="PANTHER" id="PTHR13789">
    <property type="entry name" value="MONOOXYGENASE"/>
    <property type="match status" value="1"/>
</dbReference>
<dbReference type="EC" id="1.14.13.113" evidence="4"/>
<dbReference type="InterPro" id="IPR050493">
    <property type="entry name" value="FAD-dep_Monooxygenase_BioMet"/>
</dbReference>
<evidence type="ECO:0000256" key="2">
    <source>
        <dbReference type="ARBA" id="ARBA00023033"/>
    </source>
</evidence>
<reference evidence="4 5" key="1">
    <citation type="submission" date="2019-02" db="EMBL/GenBank/DDBJ databases">
        <title>Deep-cultivation of Planctomycetes and their phenomic and genomic characterization uncovers novel biology.</title>
        <authorList>
            <person name="Wiegand S."/>
            <person name="Jogler M."/>
            <person name="Boedeker C."/>
            <person name="Pinto D."/>
            <person name="Vollmers J."/>
            <person name="Rivas-Marin E."/>
            <person name="Kohn T."/>
            <person name="Peeters S.H."/>
            <person name="Heuer A."/>
            <person name="Rast P."/>
            <person name="Oberbeckmann S."/>
            <person name="Bunk B."/>
            <person name="Jeske O."/>
            <person name="Meyerdierks A."/>
            <person name="Storesund J.E."/>
            <person name="Kallscheuer N."/>
            <person name="Luecker S."/>
            <person name="Lage O.M."/>
            <person name="Pohl T."/>
            <person name="Merkel B.J."/>
            <person name="Hornburger P."/>
            <person name="Mueller R.-W."/>
            <person name="Bruemmer F."/>
            <person name="Labrenz M."/>
            <person name="Spormann A.M."/>
            <person name="Op den Camp H."/>
            <person name="Overmann J."/>
            <person name="Amann R."/>
            <person name="Jetten M.S.M."/>
            <person name="Mascher T."/>
            <person name="Medema M.H."/>
            <person name="Devos D.P."/>
            <person name="Kaster A.-K."/>
            <person name="Ovreas L."/>
            <person name="Rohde M."/>
            <person name="Galperin M.Y."/>
            <person name="Jogler C."/>
        </authorList>
    </citation>
    <scope>NUCLEOTIDE SEQUENCE [LARGE SCALE GENOMIC DNA]</scope>
    <source>
        <strain evidence="4 5">ETA_A1</strain>
    </source>
</reference>
<dbReference type="RefSeq" id="WP_202920909.1">
    <property type="nucleotide sequence ID" value="NZ_CP036273.1"/>
</dbReference>
<evidence type="ECO:0000259" key="3">
    <source>
        <dbReference type="Pfam" id="PF01494"/>
    </source>
</evidence>
<dbReference type="EMBL" id="CP036273">
    <property type="protein sequence ID" value="QDU21085.1"/>
    <property type="molecule type" value="Genomic_DNA"/>
</dbReference>
<dbReference type="Gene3D" id="3.30.9.10">
    <property type="entry name" value="D-Amino Acid Oxidase, subunit A, domain 2"/>
    <property type="match status" value="1"/>
</dbReference>
<organism evidence="4 5">
    <name type="scientific">Urbifossiella limnaea</name>
    <dbReference type="NCBI Taxonomy" id="2528023"/>
    <lineage>
        <taxon>Bacteria</taxon>
        <taxon>Pseudomonadati</taxon>
        <taxon>Planctomycetota</taxon>
        <taxon>Planctomycetia</taxon>
        <taxon>Gemmatales</taxon>
        <taxon>Gemmataceae</taxon>
        <taxon>Urbifossiella</taxon>
    </lineage>
</organism>
<dbReference type="AlphaFoldDB" id="A0A517XUA9"/>
<proteinExistence type="predicted"/>
<evidence type="ECO:0000313" key="5">
    <source>
        <dbReference type="Proteomes" id="UP000319576"/>
    </source>
</evidence>
<evidence type="ECO:0000313" key="4">
    <source>
        <dbReference type="EMBL" id="QDU21085.1"/>
    </source>
</evidence>